<dbReference type="OrthoDB" id="9001093at2"/>
<evidence type="ECO:0000313" key="1">
    <source>
        <dbReference type="EMBL" id="KWF30485.1"/>
    </source>
</evidence>
<evidence type="ECO:0000313" key="2">
    <source>
        <dbReference type="Proteomes" id="UP000062912"/>
    </source>
</evidence>
<proteinExistence type="predicted"/>
<comment type="caution">
    <text evidence="1">The sequence shown here is derived from an EMBL/GenBank/DDBJ whole genome shotgun (WGS) entry which is preliminary data.</text>
</comment>
<dbReference type="EMBL" id="LPJR01000027">
    <property type="protein sequence ID" value="KWF30485.1"/>
    <property type="molecule type" value="Genomic_DNA"/>
</dbReference>
<gene>
    <name evidence="1" type="ORF">WT56_13730</name>
</gene>
<dbReference type="AlphaFoldDB" id="A0A132EII8"/>
<sequence>MTLIANLDGARNGYRLCFVRAPWAYFTCLPPGEQCGENWASAPYQQVAGPPFCDSRTQILKVAFDAPALLPPEAGRHGGAYSVDEINRGAVPWLRSEDFLDGNPLVVAGGATLLTFVETVEAAGGTVYGPLGWAELPPWRCAG</sequence>
<protein>
    <submittedName>
        <fullName evidence="1">Uncharacterized protein</fullName>
    </submittedName>
</protein>
<organism evidence="1 2">
    <name type="scientific">Burkholderia pseudomultivorans</name>
    <dbReference type="NCBI Taxonomy" id="1207504"/>
    <lineage>
        <taxon>Bacteria</taxon>
        <taxon>Pseudomonadati</taxon>
        <taxon>Pseudomonadota</taxon>
        <taxon>Betaproteobacteria</taxon>
        <taxon>Burkholderiales</taxon>
        <taxon>Burkholderiaceae</taxon>
        <taxon>Burkholderia</taxon>
        <taxon>Burkholderia cepacia complex</taxon>
    </lineage>
</organism>
<name>A0A132EII8_9BURK</name>
<reference evidence="1 2" key="1">
    <citation type="submission" date="2015-11" db="EMBL/GenBank/DDBJ databases">
        <title>Expanding the genomic diversity of Burkholderia species for the development of highly accurate diagnostics.</title>
        <authorList>
            <person name="Sahl J."/>
            <person name="Keim P."/>
            <person name="Wagner D."/>
        </authorList>
    </citation>
    <scope>NUCLEOTIDE SEQUENCE [LARGE SCALE GENOMIC DNA]</scope>
    <source>
        <strain evidence="1 2">MSMB368WGS</strain>
    </source>
</reference>
<dbReference type="RefSeq" id="WP_060241263.1">
    <property type="nucleotide sequence ID" value="NZ_LPJR01000027.1"/>
</dbReference>
<dbReference type="Proteomes" id="UP000062912">
    <property type="component" value="Unassembled WGS sequence"/>
</dbReference>
<accession>A0A132EII8</accession>